<keyword evidence="1" id="KW-1133">Transmembrane helix</keyword>
<feature type="transmembrane region" description="Helical" evidence="1">
    <location>
        <begin position="12"/>
        <end position="35"/>
    </location>
</feature>
<feature type="non-terminal residue" evidence="2">
    <location>
        <position position="1"/>
    </location>
</feature>
<evidence type="ECO:0000313" key="2">
    <source>
        <dbReference type="EMBL" id="KAF2174951.1"/>
    </source>
</evidence>
<protein>
    <submittedName>
        <fullName evidence="2">Uncharacterized protein</fullName>
    </submittedName>
</protein>
<sequence length="231" mass="25986">LTMDRLLNSILAPATFLLCLSIVATTLEAYMWFILDWEVHFWITRFWPEVWPNEIINIPIEYYFAPTDATITAGCIGMTAAVIAVIGWYKLRQSVMYLEYNKPRWIFWTGTPIFMAVASLGAALAALILEFMKEGDEKYFGCALSKDDVGKPVLHCTRVIAACKLLPKFPASNSDKADWALPLACNEATAAKWMQIGIIVSSVIIIAMFAVHGWKRKGNIYTQIKKDPGRP</sequence>
<proteinExistence type="predicted"/>
<name>A0A6A6D6B5_9PEZI</name>
<evidence type="ECO:0000256" key="1">
    <source>
        <dbReference type="SAM" id="Phobius"/>
    </source>
</evidence>
<feature type="transmembrane region" description="Helical" evidence="1">
    <location>
        <begin position="193"/>
        <end position="211"/>
    </location>
</feature>
<feature type="transmembrane region" description="Helical" evidence="1">
    <location>
        <begin position="105"/>
        <end position="129"/>
    </location>
</feature>
<reference evidence="2" key="1">
    <citation type="journal article" date="2020" name="Stud. Mycol.">
        <title>101 Dothideomycetes genomes: a test case for predicting lifestyles and emergence of pathogens.</title>
        <authorList>
            <person name="Haridas S."/>
            <person name="Albert R."/>
            <person name="Binder M."/>
            <person name="Bloem J."/>
            <person name="Labutti K."/>
            <person name="Salamov A."/>
            <person name="Andreopoulos B."/>
            <person name="Baker S."/>
            <person name="Barry K."/>
            <person name="Bills G."/>
            <person name="Bluhm B."/>
            <person name="Cannon C."/>
            <person name="Castanera R."/>
            <person name="Culley D."/>
            <person name="Daum C."/>
            <person name="Ezra D."/>
            <person name="Gonzalez J."/>
            <person name="Henrissat B."/>
            <person name="Kuo A."/>
            <person name="Liang C."/>
            <person name="Lipzen A."/>
            <person name="Lutzoni F."/>
            <person name="Magnuson J."/>
            <person name="Mondo S."/>
            <person name="Nolan M."/>
            <person name="Ohm R."/>
            <person name="Pangilinan J."/>
            <person name="Park H.-J."/>
            <person name="Ramirez L."/>
            <person name="Alfaro M."/>
            <person name="Sun H."/>
            <person name="Tritt A."/>
            <person name="Yoshinaga Y."/>
            <person name="Zwiers L.-H."/>
            <person name="Turgeon B."/>
            <person name="Goodwin S."/>
            <person name="Spatafora J."/>
            <person name="Crous P."/>
            <person name="Grigoriev I."/>
        </authorList>
    </citation>
    <scope>NUCLEOTIDE SEQUENCE</scope>
    <source>
        <strain evidence="2">CBS 207.26</strain>
    </source>
</reference>
<keyword evidence="1" id="KW-0812">Transmembrane</keyword>
<feature type="transmembrane region" description="Helical" evidence="1">
    <location>
        <begin position="69"/>
        <end position="89"/>
    </location>
</feature>
<dbReference type="Proteomes" id="UP000800200">
    <property type="component" value="Unassembled WGS sequence"/>
</dbReference>
<accession>A0A6A6D6B5</accession>
<dbReference type="EMBL" id="ML994758">
    <property type="protein sequence ID" value="KAF2174951.1"/>
    <property type="molecule type" value="Genomic_DNA"/>
</dbReference>
<keyword evidence="1" id="KW-0472">Membrane</keyword>
<dbReference type="AlphaFoldDB" id="A0A6A6D6B5"/>
<organism evidence="2 3">
    <name type="scientific">Zopfia rhizophila CBS 207.26</name>
    <dbReference type="NCBI Taxonomy" id="1314779"/>
    <lineage>
        <taxon>Eukaryota</taxon>
        <taxon>Fungi</taxon>
        <taxon>Dikarya</taxon>
        <taxon>Ascomycota</taxon>
        <taxon>Pezizomycotina</taxon>
        <taxon>Dothideomycetes</taxon>
        <taxon>Dothideomycetes incertae sedis</taxon>
        <taxon>Zopfiaceae</taxon>
        <taxon>Zopfia</taxon>
    </lineage>
</organism>
<keyword evidence="3" id="KW-1185">Reference proteome</keyword>
<evidence type="ECO:0000313" key="3">
    <source>
        <dbReference type="Proteomes" id="UP000800200"/>
    </source>
</evidence>
<gene>
    <name evidence="2" type="ORF">K469DRAFT_612623</name>
</gene>
<dbReference type="OrthoDB" id="3746964at2759"/>